<gene>
    <name evidence="1" type="ORF">AKJ09_08774</name>
</gene>
<dbReference type="EMBL" id="CP012333">
    <property type="protein sequence ID" value="AKV02111.1"/>
    <property type="molecule type" value="Genomic_DNA"/>
</dbReference>
<reference evidence="1 2" key="1">
    <citation type="submission" date="2015-08" db="EMBL/GenBank/DDBJ databases">
        <authorList>
            <person name="Babu N.S."/>
            <person name="Beckwith C.J."/>
            <person name="Beseler K.G."/>
            <person name="Brison A."/>
            <person name="Carone J.V."/>
            <person name="Caskin T.P."/>
            <person name="Diamond M."/>
            <person name="Durham M.E."/>
            <person name="Foxe J.M."/>
            <person name="Go M."/>
            <person name="Henderson B.A."/>
            <person name="Jones I.B."/>
            <person name="McGettigan J.A."/>
            <person name="Micheletti S.J."/>
            <person name="Nasrallah M.E."/>
            <person name="Ortiz D."/>
            <person name="Piller C.R."/>
            <person name="Privatt S.R."/>
            <person name="Schneider S.L."/>
            <person name="Sharp S."/>
            <person name="Smith T.C."/>
            <person name="Stanton J.D."/>
            <person name="Ullery H.E."/>
            <person name="Wilson R.J."/>
            <person name="Serrano M.G."/>
            <person name="Buck G."/>
            <person name="Lee V."/>
            <person name="Wang Y."/>
            <person name="Carvalho R."/>
            <person name="Voegtly L."/>
            <person name="Shi R."/>
            <person name="Duckworth R."/>
            <person name="Johnson A."/>
            <person name="Loviza R."/>
            <person name="Walstead R."/>
            <person name="Shah Z."/>
            <person name="Kiflezghi M."/>
            <person name="Wade K."/>
            <person name="Ball S.L."/>
            <person name="Bradley K.W."/>
            <person name="Asai D.J."/>
            <person name="Bowman C.A."/>
            <person name="Russell D.A."/>
            <person name="Pope W.H."/>
            <person name="Jacobs-Sera D."/>
            <person name="Hendrix R.W."/>
            <person name="Hatfull G.F."/>
        </authorList>
    </citation>
    <scope>NUCLEOTIDE SEQUENCE [LARGE SCALE GENOMIC DNA]</scope>
    <source>
        <strain evidence="1 2">DSM 27648</strain>
    </source>
</reference>
<organism evidence="1 2">
    <name type="scientific">Labilithrix luteola</name>
    <dbReference type="NCBI Taxonomy" id="1391654"/>
    <lineage>
        <taxon>Bacteria</taxon>
        <taxon>Pseudomonadati</taxon>
        <taxon>Myxococcota</taxon>
        <taxon>Polyangia</taxon>
        <taxon>Polyangiales</taxon>
        <taxon>Labilitrichaceae</taxon>
        <taxon>Labilithrix</taxon>
    </lineage>
</organism>
<accession>A0A0K1Q8H6</accession>
<proteinExistence type="predicted"/>
<name>A0A0K1Q8H6_9BACT</name>
<dbReference type="Proteomes" id="UP000064967">
    <property type="component" value="Chromosome"/>
</dbReference>
<evidence type="ECO:0000313" key="2">
    <source>
        <dbReference type="Proteomes" id="UP000064967"/>
    </source>
</evidence>
<keyword evidence="2" id="KW-1185">Reference proteome</keyword>
<dbReference type="AlphaFoldDB" id="A0A0K1Q8H6"/>
<protein>
    <submittedName>
        <fullName evidence="1">Uncharacterized protein</fullName>
    </submittedName>
</protein>
<dbReference type="STRING" id="1391654.AKJ09_08774"/>
<dbReference type="KEGG" id="llu:AKJ09_08774"/>
<evidence type="ECO:0000313" key="1">
    <source>
        <dbReference type="EMBL" id="AKV02111.1"/>
    </source>
</evidence>
<sequence>MGDPQRIQALISAMERRHGVAHGRDMAGQGLAVSMARTR</sequence>